<evidence type="ECO:0000313" key="4">
    <source>
        <dbReference type="EMBL" id="KAK3535632.1"/>
    </source>
</evidence>
<protein>
    <recommendedName>
        <fullName evidence="3">CCHC-type domain-containing protein</fullName>
    </recommendedName>
</protein>
<keyword evidence="1" id="KW-0863">Zinc-finger</keyword>
<keyword evidence="1" id="KW-0479">Metal-binding</keyword>
<sequence length="267" mass="30145">MRSMYRSVVMKKELSRKAKLSIYQSIYVPTLTYGHELWVMTERRALQVEMLCRDMHSTLSEFITTTIRLDNLLRKRHRAPCQCSVHQPWEVGQSAWEKEIECLRLCFHCGRLGHQFTTCPERASKTQPAHSRWGEAQSSSEPPLPFKIDDRVNALLNSCCYRLCLQYLIDWEGYGPEEHSWVDTGDILNHLFVQEFHRPAPRPWGRPCHRTPGGVPGGGITTGVKATRGSPHLSFSPIIEGTPPATGCSAGPKPGKMGGLRQEGHPA</sequence>
<dbReference type="InterPro" id="IPR016197">
    <property type="entry name" value="Chromo-like_dom_sf"/>
</dbReference>
<accession>A0AAE0QWR3</accession>
<proteinExistence type="predicted"/>
<evidence type="ECO:0000259" key="3">
    <source>
        <dbReference type="PROSITE" id="PS50158"/>
    </source>
</evidence>
<dbReference type="GO" id="GO:0008270">
    <property type="term" value="F:zinc ion binding"/>
    <property type="evidence" value="ECO:0007669"/>
    <property type="project" value="UniProtKB-KW"/>
</dbReference>
<dbReference type="InterPro" id="IPR001878">
    <property type="entry name" value="Znf_CCHC"/>
</dbReference>
<dbReference type="Gene3D" id="2.40.50.40">
    <property type="match status" value="1"/>
</dbReference>
<dbReference type="GO" id="GO:0003676">
    <property type="term" value="F:nucleic acid binding"/>
    <property type="evidence" value="ECO:0007669"/>
    <property type="project" value="InterPro"/>
</dbReference>
<dbReference type="PROSITE" id="PS50158">
    <property type="entry name" value="ZF_CCHC"/>
    <property type="match status" value="1"/>
</dbReference>
<keyword evidence="1" id="KW-0862">Zinc</keyword>
<dbReference type="AlphaFoldDB" id="A0AAE0QWR3"/>
<reference evidence="4" key="1">
    <citation type="submission" date="2023-06" db="EMBL/GenBank/DDBJ databases">
        <title>Male Hemibagrus guttatus genome.</title>
        <authorList>
            <person name="Bian C."/>
        </authorList>
    </citation>
    <scope>NUCLEOTIDE SEQUENCE</scope>
    <source>
        <strain evidence="4">Male_cb2023</strain>
        <tissue evidence="4">Muscle</tissue>
    </source>
</reference>
<comment type="caution">
    <text evidence="4">The sequence shown here is derived from an EMBL/GenBank/DDBJ whole genome shotgun (WGS) entry which is preliminary data.</text>
</comment>
<evidence type="ECO:0000256" key="2">
    <source>
        <dbReference type="SAM" id="MobiDB-lite"/>
    </source>
</evidence>
<feature type="domain" description="CCHC-type" evidence="3">
    <location>
        <begin position="106"/>
        <end position="121"/>
    </location>
</feature>
<gene>
    <name evidence="4" type="ORF">QTP70_018440</name>
</gene>
<evidence type="ECO:0000256" key="1">
    <source>
        <dbReference type="PROSITE-ProRule" id="PRU00047"/>
    </source>
</evidence>
<dbReference type="SUPFAM" id="SSF54160">
    <property type="entry name" value="Chromo domain-like"/>
    <property type="match status" value="1"/>
</dbReference>
<organism evidence="4 5">
    <name type="scientific">Hemibagrus guttatus</name>
    <dbReference type="NCBI Taxonomy" id="175788"/>
    <lineage>
        <taxon>Eukaryota</taxon>
        <taxon>Metazoa</taxon>
        <taxon>Chordata</taxon>
        <taxon>Craniata</taxon>
        <taxon>Vertebrata</taxon>
        <taxon>Euteleostomi</taxon>
        <taxon>Actinopterygii</taxon>
        <taxon>Neopterygii</taxon>
        <taxon>Teleostei</taxon>
        <taxon>Ostariophysi</taxon>
        <taxon>Siluriformes</taxon>
        <taxon>Bagridae</taxon>
        <taxon>Hemibagrus</taxon>
    </lineage>
</organism>
<dbReference type="EMBL" id="JAUCMX010000009">
    <property type="protein sequence ID" value="KAK3535632.1"/>
    <property type="molecule type" value="Genomic_DNA"/>
</dbReference>
<name>A0AAE0QWR3_9TELE</name>
<feature type="region of interest" description="Disordered" evidence="2">
    <location>
        <begin position="235"/>
        <end position="267"/>
    </location>
</feature>
<dbReference type="Proteomes" id="UP001274896">
    <property type="component" value="Unassembled WGS sequence"/>
</dbReference>
<evidence type="ECO:0000313" key="5">
    <source>
        <dbReference type="Proteomes" id="UP001274896"/>
    </source>
</evidence>
<keyword evidence="5" id="KW-1185">Reference proteome</keyword>